<feature type="signal peptide" evidence="1">
    <location>
        <begin position="1"/>
        <end position="16"/>
    </location>
</feature>
<evidence type="ECO:0000256" key="1">
    <source>
        <dbReference type="SAM" id="SignalP"/>
    </source>
</evidence>
<dbReference type="AlphaFoldDB" id="B5M0V4"/>
<sequence>MKAFILLIASLVAVSAEEANLQDHQAVEFVCEKDTENKHGSDCLLSCDVMFWDTTNENNKEYEDRYNLCKHSAASEENICDRNEELRACFLHDSSYEETSDEYEITYHMDSL</sequence>
<reference evidence="2" key="1">
    <citation type="journal article" date="2009" name="J. Proteome Res.">
        <title>Insight into the sialome of the Black Fly, Simulium vittatum.</title>
        <authorList>
            <person name="Andersen J.F."/>
            <person name="Pham V.M."/>
            <person name="Meng Z."/>
            <person name="Champagne D.E."/>
            <person name="Ribeiro J.M."/>
        </authorList>
    </citation>
    <scope>NUCLEOTIDE SEQUENCE</scope>
    <source>
        <tissue evidence="2">Salivary glands</tissue>
    </source>
</reference>
<evidence type="ECO:0000313" key="2">
    <source>
        <dbReference type="EMBL" id="ACH56918.1"/>
    </source>
</evidence>
<organism evidence="2">
    <name type="scientific">Simulium vittatum</name>
    <name type="common">Striped black fly</name>
    <dbReference type="NCBI Taxonomy" id="7192"/>
    <lineage>
        <taxon>Eukaryota</taxon>
        <taxon>Metazoa</taxon>
        <taxon>Ecdysozoa</taxon>
        <taxon>Arthropoda</taxon>
        <taxon>Hexapoda</taxon>
        <taxon>Insecta</taxon>
        <taxon>Pterygota</taxon>
        <taxon>Neoptera</taxon>
        <taxon>Endopterygota</taxon>
        <taxon>Diptera</taxon>
        <taxon>Nematocera</taxon>
        <taxon>Chironomoidea</taxon>
        <taxon>Simuliidae</taxon>
        <taxon>Simulium</taxon>
    </lineage>
</organism>
<protein>
    <submittedName>
        <fullName evidence="2">Short salivary D7 protein</fullName>
    </submittedName>
</protein>
<name>B5M0V4_SIMVI</name>
<dbReference type="EMBL" id="EU930290">
    <property type="protein sequence ID" value="ACH56918.1"/>
    <property type="molecule type" value="mRNA"/>
</dbReference>
<feature type="chain" id="PRO_5002836612" evidence="1">
    <location>
        <begin position="17"/>
        <end position="112"/>
    </location>
</feature>
<proteinExistence type="evidence at transcript level"/>
<accession>B5M0V4</accession>
<keyword evidence="1" id="KW-0732">Signal</keyword>